<accession>A0ABV5L1J2</accession>
<gene>
    <name evidence="1" type="ORF">ACFFUA_00905</name>
</gene>
<dbReference type="EMBL" id="JBHMDI010000001">
    <property type="protein sequence ID" value="MFB9346032.1"/>
    <property type="molecule type" value="Genomic_DNA"/>
</dbReference>
<dbReference type="RefSeq" id="WP_380954031.1">
    <property type="nucleotide sequence ID" value="NZ_JBHMDI010000001.1"/>
</dbReference>
<keyword evidence="2" id="KW-1185">Reference proteome</keyword>
<evidence type="ECO:0000313" key="1">
    <source>
        <dbReference type="EMBL" id="MFB9346032.1"/>
    </source>
</evidence>
<proteinExistence type="predicted"/>
<reference evidence="1 2" key="1">
    <citation type="submission" date="2024-09" db="EMBL/GenBank/DDBJ databases">
        <authorList>
            <person name="Sun Q."/>
            <person name="Mori K."/>
        </authorList>
    </citation>
    <scope>NUCLEOTIDE SEQUENCE [LARGE SCALE GENOMIC DNA]</scope>
    <source>
        <strain evidence="1 2">JCM 9767</strain>
    </source>
</reference>
<sequence>MRRPITGEVHVHYHQIYVESDPDNATSGLSEAFAGQSGGLCGAAVPGALWLRTGLHTGDVGFVVEVHDEAPALDPVWEDVVEVSFRPLSERTRLVQWAGEAAWDLDLARTDYRVRYCARGMDEGRELDTRVDGEPQTDSYLLQFWPAPSHPNRVIRQTSQQAAYWHGHARRLPPPPTPEQRAETERLARQAEERAAEERRLHRERWAWGGRLPSEGLRGARESNVRDLLRFDSDLVHALDAAGPDVQRAVALLAARRACEVAGLTDVPWVAEALTALTRERPLPPPFDDRDRLWEALRFDPRVPERTVLEAIPPERPPYRPPTRQAEATAGWEWVPAEESDDDVPRRPGLGRLLGTLVPTESAGRSATPAAGVEHGAAVVVRPAVAPRSPHRISQPHFALPAVLAAAGPAPLKAALDAVSHAVHTYGEHYPELLEEIRSACAGKAGE</sequence>
<evidence type="ECO:0000313" key="2">
    <source>
        <dbReference type="Proteomes" id="UP001589753"/>
    </source>
</evidence>
<name>A0ABV5L1J2_9ACTN</name>
<evidence type="ECO:0008006" key="3">
    <source>
        <dbReference type="Google" id="ProtNLM"/>
    </source>
</evidence>
<protein>
    <recommendedName>
        <fullName evidence="3">PE-PGRS family protein</fullName>
    </recommendedName>
</protein>
<comment type="caution">
    <text evidence="1">The sequence shown here is derived from an EMBL/GenBank/DDBJ whole genome shotgun (WGS) entry which is preliminary data.</text>
</comment>
<organism evidence="1 2">
    <name type="scientific">Streptomyces heliomycini</name>
    <dbReference type="NCBI Taxonomy" id="284032"/>
    <lineage>
        <taxon>Bacteria</taxon>
        <taxon>Bacillati</taxon>
        <taxon>Actinomycetota</taxon>
        <taxon>Actinomycetes</taxon>
        <taxon>Kitasatosporales</taxon>
        <taxon>Streptomycetaceae</taxon>
        <taxon>Streptomyces</taxon>
    </lineage>
</organism>
<dbReference type="Proteomes" id="UP001589753">
    <property type="component" value="Unassembled WGS sequence"/>
</dbReference>